<evidence type="ECO:0000259" key="11">
    <source>
        <dbReference type="Pfam" id="PF25295"/>
    </source>
</evidence>
<evidence type="ECO:0000256" key="7">
    <source>
        <dbReference type="PROSITE-ProRule" id="PRU00221"/>
    </source>
</evidence>
<dbReference type="InterPro" id="IPR036322">
    <property type="entry name" value="WD40_repeat_dom_sf"/>
</dbReference>
<gene>
    <name evidence="12" type="ORF">GHT06_011112</name>
</gene>
<dbReference type="FunFam" id="1.25.40.470:FF:000038">
    <property type="entry name" value="Intraflagellar transport 122"/>
    <property type="match status" value="1"/>
</dbReference>
<evidence type="ECO:0000259" key="9">
    <source>
        <dbReference type="Pfam" id="PF23381"/>
    </source>
</evidence>
<dbReference type="AlphaFoldDB" id="A0AAD5LJV8"/>
<dbReference type="Gene3D" id="1.25.40.470">
    <property type="match status" value="1"/>
</dbReference>
<evidence type="ECO:0000256" key="5">
    <source>
        <dbReference type="ARBA" id="ARBA00023069"/>
    </source>
</evidence>
<evidence type="ECO:0000259" key="10">
    <source>
        <dbReference type="Pfam" id="PF25144"/>
    </source>
</evidence>
<keyword evidence="6" id="KW-0966">Cell projection</keyword>
<evidence type="ECO:0000256" key="4">
    <source>
        <dbReference type="ARBA" id="ARBA00022737"/>
    </source>
</evidence>
<comment type="caution">
    <text evidence="12">The sequence shown here is derived from an EMBL/GenBank/DDBJ whole genome shotgun (WGS) entry which is preliminary data.</text>
</comment>
<dbReference type="InterPro" id="IPR001680">
    <property type="entry name" value="WD40_rpt"/>
</dbReference>
<evidence type="ECO:0000313" key="12">
    <source>
        <dbReference type="EMBL" id="KAI9563648.1"/>
    </source>
</evidence>
<dbReference type="Gene3D" id="2.130.10.10">
    <property type="entry name" value="YVTN repeat-like/Quinoprotein amine dehydrogenase"/>
    <property type="match status" value="2"/>
</dbReference>
<keyword evidence="4" id="KW-0677">Repeat</keyword>
<dbReference type="InterPro" id="IPR039857">
    <property type="entry name" value="Ift122/121"/>
</dbReference>
<dbReference type="InterPro" id="IPR015943">
    <property type="entry name" value="WD40/YVTN_repeat-like_dom_sf"/>
</dbReference>
<keyword evidence="3 7" id="KW-0853">WD repeat</keyword>
<feature type="domain" description="IFT122 second beta-propeller" evidence="8">
    <location>
        <begin position="323"/>
        <end position="575"/>
    </location>
</feature>
<evidence type="ECO:0000256" key="6">
    <source>
        <dbReference type="ARBA" id="ARBA00023273"/>
    </source>
</evidence>
<dbReference type="PANTHER" id="PTHR12764">
    <property type="entry name" value="WD REPEAT DOMAIN-RELATED"/>
    <property type="match status" value="1"/>
</dbReference>
<dbReference type="SUPFAM" id="SSF50978">
    <property type="entry name" value="WD40 repeat-like"/>
    <property type="match status" value="2"/>
</dbReference>
<dbReference type="Proteomes" id="UP000820818">
    <property type="component" value="Linkage Group LG2"/>
</dbReference>
<feature type="domain" description="IFT122 first beta-propeller" evidence="9">
    <location>
        <begin position="212"/>
        <end position="318"/>
    </location>
</feature>
<evidence type="ECO:0000256" key="2">
    <source>
        <dbReference type="ARBA" id="ARBA00019442"/>
    </source>
</evidence>
<dbReference type="GO" id="GO:0097730">
    <property type="term" value="C:non-motile cilium"/>
    <property type="evidence" value="ECO:0007669"/>
    <property type="project" value="TreeGrafter"/>
</dbReference>
<dbReference type="EMBL" id="WJBH02000002">
    <property type="protein sequence ID" value="KAI9563648.1"/>
    <property type="molecule type" value="Genomic_DNA"/>
</dbReference>
<feature type="repeat" description="WD" evidence="7">
    <location>
        <begin position="72"/>
        <end position="103"/>
    </location>
</feature>
<dbReference type="InterPro" id="IPR056152">
    <property type="entry name" value="Beta-prop_IFT122_2nd"/>
</dbReference>
<dbReference type="Pfam" id="PF23377">
    <property type="entry name" value="Beta-prop_IFT122_2nd"/>
    <property type="match status" value="1"/>
</dbReference>
<feature type="domain" description="Intraflagellar transport protein 122 homolog TPR" evidence="11">
    <location>
        <begin position="583"/>
        <end position="968"/>
    </location>
</feature>
<dbReference type="InterPro" id="IPR057411">
    <property type="entry name" value="TPR_IFT122"/>
</dbReference>
<sequence length="1207" mass="136624">MLRQDIHAGTLLHESFVYSWANSRVAPFLLGKRRIDRIYDLCFSADGIQLIAAAGNKVLVYEALSGTLLHSLKGHKDTVYCVAFAKDGKRFASGGADKNVIIWTSSMEAILKYSHNDAIQCVSYNPVSPILASCSSSDFGLWSPEQKNVQKYRVNSRICACSWNDDGTLLALGLANGTVTIRNRSGEEKAKIERPGGNQSPVWALCWNINRTDQTELLCVTDWGNRTLSFHLPNGMQIRSEKHLGFNACRIVPYRHAGGDYLLVCGSNRQCQLFSSEGYALGPVAECSKWVWATATKLNSTVVAFGSEDGTVGCHQLIFSTVHGLYKERYAFREHLTDVVVHHLLTEEKVRICCRDLIKKIAIYKNRLAVQLQEKLMIYEQQESEQLHYVIKERISQNFECSLMVICTNHIILCHEKKLQSVNFQGVKEREWTLDSPVRYIKIVGGPANKEGLLLGLKNGQVSKIFLDNPFPVELLKISVPIRCLDLSSSRQKVAIVDDNNTCSVYQLSNGELLCQEPHANSVAWNIHCEDMLCFSGQNWLNIKASNFPCHQQKFQGYVVGFYGAKIFCLQGYSMTTLQVPLSAPMYQYLDRKLYREAYEVACMGVTEADWSQLAHESVNALELDIATQAFQRIQDYKYLELMESIANQKLLGGPQANLNHNVFIGDILAWQGKFNEAARLYRKCGRSDKAVALFTDLRLFDQAQEYLSSDSTADRMTILKKRADWAQNIHDPRAAAEMYLNAGETLKAVEIIAANGWTSMLVDASRKLDAKDQASTLRIISDHLRRLGSVQLACDILRRLGDTAALAAALVECGAWTEALALVKQHPDLSRNVYLPYARWLAEQEQFIEAQQAYYEAGCLEEAERVLNTLAMNAVALNKYEDASHFFWLFAKHRLQLAAKAESPNETLKHVTQFHALERKSSAYYAYKAIHRFTNEPFTSSLPEALFNMARYLLHETLHGPLAGISQFAVVYSLMKHAKTLGAYKTAKHAVTLLQNLKIPAQFQESVDLAVLSIRAQPYQDAEDLLPLCYRCSMSNPLYNPRGNCCIHCGENFIFSFISFEILPLVEFYVEEDISAVEAQQLIKTEPPKRTLDAKNEGEDYQLYENDRQSSADPFASYFYPHQLRDQTSKIVLNRDALLQLKPTEVIVCRWPSPLPSQYYRNFLPDVALKHCKHCNKIFHADDYELHYLQKNQCPFCRSNRSSPTF</sequence>
<feature type="domain" description="IFT122 zinc ribbon" evidence="10">
    <location>
        <begin position="1024"/>
        <end position="1067"/>
    </location>
</feature>
<protein>
    <recommendedName>
        <fullName evidence="2">Intraflagellar transport protein 122 homolog</fullName>
    </recommendedName>
</protein>
<dbReference type="PROSITE" id="PS50294">
    <property type="entry name" value="WD_REPEATS_REGION"/>
    <property type="match status" value="1"/>
</dbReference>
<dbReference type="GO" id="GO:0035721">
    <property type="term" value="P:intraciliary retrograde transport"/>
    <property type="evidence" value="ECO:0007669"/>
    <property type="project" value="TreeGrafter"/>
</dbReference>
<keyword evidence="5" id="KW-0969">Cilium</keyword>
<dbReference type="FunFam" id="2.130.10.10:FF:002179">
    <property type="entry name" value="Intraflagellar transport protein 122 homolog-like Protein"/>
    <property type="match status" value="1"/>
</dbReference>
<evidence type="ECO:0000313" key="13">
    <source>
        <dbReference type="Proteomes" id="UP000820818"/>
    </source>
</evidence>
<dbReference type="InterPro" id="IPR056153">
    <property type="entry name" value="Beta-prop_IFT122_1st"/>
</dbReference>
<keyword evidence="13" id="KW-1185">Reference proteome</keyword>
<name>A0AAD5LJV8_9CRUS</name>
<dbReference type="GO" id="GO:0030991">
    <property type="term" value="C:intraciliary transport particle A"/>
    <property type="evidence" value="ECO:0007669"/>
    <property type="project" value="TreeGrafter"/>
</dbReference>
<proteinExistence type="predicted"/>
<dbReference type="Pfam" id="PF25295">
    <property type="entry name" value="TPR_IFT122"/>
    <property type="match status" value="1"/>
</dbReference>
<accession>A0AAD5LJV8</accession>
<reference evidence="12 13" key="1">
    <citation type="submission" date="2022-05" db="EMBL/GenBank/DDBJ databases">
        <title>A multi-omics perspective on studying reproductive biology in Daphnia sinensis.</title>
        <authorList>
            <person name="Jia J."/>
        </authorList>
    </citation>
    <scope>NUCLEOTIDE SEQUENCE [LARGE SCALE GENOMIC DNA]</scope>
    <source>
        <strain evidence="12 13">WSL</strain>
    </source>
</reference>
<dbReference type="Pfam" id="PF25143">
    <property type="entry name" value="Zn_ribbon_IFT122_C"/>
    <property type="match status" value="1"/>
</dbReference>
<dbReference type="Pfam" id="PF25144">
    <property type="entry name" value="Zn_ribbon_IFT122"/>
    <property type="match status" value="1"/>
</dbReference>
<dbReference type="Pfam" id="PF23381">
    <property type="entry name" value="Beta-prop_IFT122_1st"/>
    <property type="match status" value="2"/>
</dbReference>
<dbReference type="SMART" id="SM00320">
    <property type="entry name" value="WD40"/>
    <property type="match status" value="7"/>
</dbReference>
<dbReference type="InterPro" id="IPR056838">
    <property type="entry name" value="Zn_ribbon_IFT122"/>
</dbReference>
<comment type="subcellular location">
    <subcellularLocation>
        <location evidence="1">Cell projection</location>
        <location evidence="1">Cilium</location>
    </subcellularLocation>
</comment>
<evidence type="ECO:0000256" key="1">
    <source>
        <dbReference type="ARBA" id="ARBA00004138"/>
    </source>
</evidence>
<dbReference type="GO" id="GO:0061512">
    <property type="term" value="P:protein localization to cilium"/>
    <property type="evidence" value="ECO:0007669"/>
    <property type="project" value="TreeGrafter"/>
</dbReference>
<dbReference type="PANTHER" id="PTHR12764:SF4">
    <property type="entry name" value="INTRAFLAGELLAR TRANSPORT PROTEIN 122 HOMOLOG"/>
    <property type="match status" value="1"/>
</dbReference>
<evidence type="ECO:0000259" key="8">
    <source>
        <dbReference type="Pfam" id="PF23377"/>
    </source>
</evidence>
<dbReference type="PROSITE" id="PS50082">
    <property type="entry name" value="WD_REPEATS_2"/>
    <property type="match status" value="1"/>
</dbReference>
<evidence type="ECO:0000256" key="3">
    <source>
        <dbReference type="ARBA" id="ARBA00022574"/>
    </source>
</evidence>
<dbReference type="GO" id="GO:1905515">
    <property type="term" value="P:non-motile cilium assembly"/>
    <property type="evidence" value="ECO:0007669"/>
    <property type="project" value="TreeGrafter"/>
</dbReference>
<feature type="domain" description="IFT122 first beta-propeller" evidence="9">
    <location>
        <begin position="38"/>
        <end position="209"/>
    </location>
</feature>
<organism evidence="12 13">
    <name type="scientific">Daphnia sinensis</name>
    <dbReference type="NCBI Taxonomy" id="1820382"/>
    <lineage>
        <taxon>Eukaryota</taxon>
        <taxon>Metazoa</taxon>
        <taxon>Ecdysozoa</taxon>
        <taxon>Arthropoda</taxon>
        <taxon>Crustacea</taxon>
        <taxon>Branchiopoda</taxon>
        <taxon>Diplostraca</taxon>
        <taxon>Cladocera</taxon>
        <taxon>Anomopoda</taxon>
        <taxon>Daphniidae</taxon>
        <taxon>Daphnia</taxon>
        <taxon>Daphnia similis group</taxon>
    </lineage>
</organism>